<sequence>MLLCCRGPSTTSHELTELQNSITGMLSHYTYSAQAYQYANNVSMMPKLRIIFKWAGRALMDMQYRMGALVQTDVLRVTNHLISVVSTICYCNGVPPDNLAYVVGILLTGLKILQHAASASDLQFHSSLFQRAVDRHLLSWNELYRQQTNTYHNLNQQQPELAENTSKKRSKIA</sequence>
<keyword evidence="3" id="KW-1185">Reference proteome</keyword>
<evidence type="ECO:0000313" key="3">
    <source>
        <dbReference type="Proteomes" id="UP001626550"/>
    </source>
</evidence>
<organism evidence="2 3">
    <name type="scientific">Cichlidogyrus casuarinus</name>
    <dbReference type="NCBI Taxonomy" id="1844966"/>
    <lineage>
        <taxon>Eukaryota</taxon>
        <taxon>Metazoa</taxon>
        <taxon>Spiralia</taxon>
        <taxon>Lophotrochozoa</taxon>
        <taxon>Platyhelminthes</taxon>
        <taxon>Monogenea</taxon>
        <taxon>Monopisthocotylea</taxon>
        <taxon>Dactylogyridea</taxon>
        <taxon>Ancyrocephalidae</taxon>
        <taxon>Cichlidogyrus</taxon>
    </lineage>
</organism>
<dbReference type="Proteomes" id="UP001626550">
    <property type="component" value="Unassembled WGS sequence"/>
</dbReference>
<comment type="caution">
    <text evidence="2">The sequence shown here is derived from an EMBL/GenBank/DDBJ whole genome shotgun (WGS) entry which is preliminary data.</text>
</comment>
<gene>
    <name evidence="2" type="ORF">Ciccas_013631</name>
</gene>
<reference evidence="2 3" key="1">
    <citation type="submission" date="2024-11" db="EMBL/GenBank/DDBJ databases">
        <title>Adaptive evolution of stress response genes in parasites aligns with host niche diversity.</title>
        <authorList>
            <person name="Hahn C."/>
            <person name="Resl P."/>
        </authorList>
    </citation>
    <scope>NUCLEOTIDE SEQUENCE [LARGE SCALE GENOMIC DNA]</scope>
    <source>
        <strain evidence="2">EGGRZ-B1_66</strain>
        <tissue evidence="2">Body</tissue>
    </source>
</reference>
<proteinExistence type="predicted"/>
<dbReference type="AlphaFoldDB" id="A0ABD2PK32"/>
<dbReference type="EMBL" id="JBJKFK010006352">
    <property type="protein sequence ID" value="KAL3307847.1"/>
    <property type="molecule type" value="Genomic_DNA"/>
</dbReference>
<accession>A0ABD2PK32</accession>
<feature type="region of interest" description="Disordered" evidence="1">
    <location>
        <begin position="154"/>
        <end position="173"/>
    </location>
</feature>
<name>A0ABD2PK32_9PLAT</name>
<protein>
    <submittedName>
        <fullName evidence="2">Uncharacterized protein</fullName>
    </submittedName>
</protein>
<evidence type="ECO:0000256" key="1">
    <source>
        <dbReference type="SAM" id="MobiDB-lite"/>
    </source>
</evidence>
<evidence type="ECO:0000313" key="2">
    <source>
        <dbReference type="EMBL" id="KAL3307847.1"/>
    </source>
</evidence>